<sequence length="312" mass="34628">MKGFANDEPRIRDLRVAERLGMAQPLNIRQSIERNRAELESYGLVHTTCEPIRSGKGRVTMVTIYWLNEGQVLVICMLSRTPQAAQVRKEVIEVFMAYRRGLLTGEIAQVANDAPRRGRPPGLSVDLPEKARLVWAYMEPRLSAESWMPIALSDVAAGSGVRYSSVSTVVNALVDRKLLWRRKGPHQKAPNEYRLRLEGSTREAPKIAAAPPAGLVGLREGYAVVQGQLIDMTPPSYRKGDRVAVRLRNGNLGLYTLLEDAPDRHFLFHHCLSWIGRVDDGVRSSEGYRSHENVIVIGRVVGPALPPPADAG</sequence>
<organism evidence="1 2">
    <name type="scientific">Azospirillum oryzae</name>
    <dbReference type="NCBI Taxonomy" id="286727"/>
    <lineage>
        <taxon>Bacteria</taxon>
        <taxon>Pseudomonadati</taxon>
        <taxon>Pseudomonadota</taxon>
        <taxon>Alphaproteobacteria</taxon>
        <taxon>Rhodospirillales</taxon>
        <taxon>Azospirillaceae</taxon>
        <taxon>Azospirillum</taxon>
    </lineage>
</organism>
<reference evidence="1 2" key="1">
    <citation type="submission" date="2017-04" db="EMBL/GenBank/DDBJ databases">
        <authorList>
            <person name="Afonso C.L."/>
            <person name="Miller P.J."/>
            <person name="Scott M.A."/>
            <person name="Spackman E."/>
            <person name="Goraichik I."/>
            <person name="Dimitrov K.M."/>
            <person name="Suarez D.L."/>
            <person name="Swayne D.E."/>
        </authorList>
    </citation>
    <scope>NUCLEOTIDE SEQUENCE [LARGE SCALE GENOMIC DNA]</scope>
    <source>
        <strain evidence="1 2">A2P</strain>
    </source>
</reference>
<dbReference type="STRING" id="286727.SAMN02982917_5524"/>
<dbReference type="EMBL" id="FXAK01000007">
    <property type="protein sequence ID" value="SMF83380.1"/>
    <property type="molecule type" value="Genomic_DNA"/>
</dbReference>
<dbReference type="Proteomes" id="UP000192936">
    <property type="component" value="Unassembled WGS sequence"/>
</dbReference>
<evidence type="ECO:0000313" key="1">
    <source>
        <dbReference type="EMBL" id="SMF83380.1"/>
    </source>
</evidence>
<name>A0A1X7HBK2_9PROT</name>
<protein>
    <submittedName>
        <fullName evidence="1">Uncharacterized protein</fullName>
    </submittedName>
</protein>
<gene>
    <name evidence="1" type="ORF">SAMN02982917_5524</name>
</gene>
<accession>A0A1X7HBK2</accession>
<dbReference type="AlphaFoldDB" id="A0A1X7HBK2"/>
<evidence type="ECO:0000313" key="2">
    <source>
        <dbReference type="Proteomes" id="UP000192936"/>
    </source>
</evidence>
<proteinExistence type="predicted"/>